<dbReference type="Gene3D" id="3.20.20.70">
    <property type="entry name" value="Aldolase class I"/>
    <property type="match status" value="1"/>
</dbReference>
<dbReference type="GO" id="GO:0051536">
    <property type="term" value="F:iron-sulfur cluster binding"/>
    <property type="evidence" value="ECO:0007669"/>
    <property type="project" value="UniProtKB-KW"/>
</dbReference>
<feature type="domain" description="Radical SAM core" evidence="7">
    <location>
        <begin position="98"/>
        <end position="239"/>
    </location>
</feature>
<dbReference type="Pfam" id="PF04055">
    <property type="entry name" value="Radical_SAM"/>
    <property type="match status" value="1"/>
</dbReference>
<dbReference type="UniPathway" id="UPA00782"/>
<dbReference type="NCBIfam" id="TIGR04085">
    <property type="entry name" value="rSAM_more_4Fe4S"/>
    <property type="match status" value="1"/>
</dbReference>
<gene>
    <name evidence="8" type="ORF">GO495_22100</name>
</gene>
<keyword evidence="5" id="KW-0411">Iron-sulfur</keyword>
<dbReference type="InterPro" id="IPR007197">
    <property type="entry name" value="rSAM"/>
</dbReference>
<dbReference type="InterPro" id="IPR013785">
    <property type="entry name" value="Aldolase_TIM"/>
</dbReference>
<evidence type="ECO:0000256" key="6">
    <source>
        <dbReference type="ARBA" id="ARBA00023601"/>
    </source>
</evidence>
<comment type="cofactor">
    <cofactor evidence="1">
        <name>[4Fe-4S] cluster</name>
        <dbReference type="ChEBI" id="CHEBI:49883"/>
    </cofactor>
</comment>
<evidence type="ECO:0000256" key="4">
    <source>
        <dbReference type="ARBA" id="ARBA00023004"/>
    </source>
</evidence>
<dbReference type="AlphaFoldDB" id="A0A6N8JDF3"/>
<organism evidence="8 9">
    <name type="scientific">Chitinophaga oryziterrae</name>
    <dbReference type="NCBI Taxonomy" id="1031224"/>
    <lineage>
        <taxon>Bacteria</taxon>
        <taxon>Pseudomonadati</taxon>
        <taxon>Bacteroidota</taxon>
        <taxon>Chitinophagia</taxon>
        <taxon>Chitinophagales</taxon>
        <taxon>Chitinophagaceae</taxon>
        <taxon>Chitinophaga</taxon>
    </lineage>
</organism>
<comment type="similarity">
    <text evidence="6">Belongs to the radical SAM superfamily. Anaerobic sulfatase-maturating enzyme family.</text>
</comment>
<dbReference type="PANTHER" id="PTHR43273">
    <property type="entry name" value="ANAEROBIC SULFATASE-MATURATING ENZYME HOMOLOG ASLB-RELATED"/>
    <property type="match status" value="1"/>
</dbReference>
<dbReference type="OrthoDB" id="9808591at2"/>
<accession>A0A6N8JDF3</accession>
<evidence type="ECO:0000256" key="1">
    <source>
        <dbReference type="ARBA" id="ARBA00001966"/>
    </source>
</evidence>
<evidence type="ECO:0000313" key="9">
    <source>
        <dbReference type="Proteomes" id="UP000468388"/>
    </source>
</evidence>
<protein>
    <submittedName>
        <fullName evidence="8">SPASM domain-containing protein</fullName>
    </submittedName>
</protein>
<dbReference type="InterPro" id="IPR023867">
    <property type="entry name" value="Sulphatase_maturase_rSAM"/>
</dbReference>
<comment type="caution">
    <text evidence="8">The sequence shown here is derived from an EMBL/GenBank/DDBJ whole genome shotgun (WGS) entry which is preliminary data.</text>
</comment>
<dbReference type="InterPro" id="IPR058240">
    <property type="entry name" value="rSAM_sf"/>
</dbReference>
<dbReference type="RefSeq" id="WP_157301917.1">
    <property type="nucleotide sequence ID" value="NZ_BAAAZB010000026.1"/>
</dbReference>
<dbReference type="Proteomes" id="UP000468388">
    <property type="component" value="Unassembled WGS sequence"/>
</dbReference>
<dbReference type="GO" id="GO:0046872">
    <property type="term" value="F:metal ion binding"/>
    <property type="evidence" value="ECO:0007669"/>
    <property type="project" value="UniProtKB-KW"/>
</dbReference>
<keyword evidence="2" id="KW-0949">S-adenosyl-L-methionine</keyword>
<dbReference type="SUPFAM" id="SSF102114">
    <property type="entry name" value="Radical SAM enzymes"/>
    <property type="match status" value="1"/>
</dbReference>
<dbReference type="EMBL" id="WRXO01000007">
    <property type="protein sequence ID" value="MVT43307.1"/>
    <property type="molecule type" value="Genomic_DNA"/>
</dbReference>
<dbReference type="PANTHER" id="PTHR43273:SF3">
    <property type="entry name" value="ANAEROBIC SULFATASE-MATURATING ENZYME HOMOLOG ASLB-RELATED"/>
    <property type="match status" value="1"/>
</dbReference>
<evidence type="ECO:0000256" key="2">
    <source>
        <dbReference type="ARBA" id="ARBA00022691"/>
    </source>
</evidence>
<keyword evidence="3" id="KW-0479">Metal-binding</keyword>
<reference evidence="8 9" key="1">
    <citation type="submission" date="2019-12" db="EMBL/GenBank/DDBJ databases">
        <title>The draft genomic sequence of strain Chitinophaga oryziterrae JCM 16595.</title>
        <authorList>
            <person name="Zhang X."/>
        </authorList>
    </citation>
    <scope>NUCLEOTIDE SEQUENCE [LARGE SCALE GENOMIC DNA]</scope>
    <source>
        <strain evidence="8 9">JCM 16595</strain>
    </source>
</reference>
<evidence type="ECO:0000256" key="3">
    <source>
        <dbReference type="ARBA" id="ARBA00022723"/>
    </source>
</evidence>
<dbReference type="SFLD" id="SFLDG01067">
    <property type="entry name" value="SPASM/twitch_domain_containing"/>
    <property type="match status" value="1"/>
</dbReference>
<name>A0A6N8JDF3_9BACT</name>
<evidence type="ECO:0000259" key="7">
    <source>
        <dbReference type="Pfam" id="PF04055"/>
    </source>
</evidence>
<proteinExistence type="inferred from homology"/>
<sequence length="454" mass="52763">MKFKLSKYIAATEPLNPESRNKERILFSTRTGISMLISESFYSTLQHGEFDKIDLPRLTKLMDYELIVPEETDEFQEIIAINRLGVKDTRGIAMTIQATANCQLGCFYCGQSHTKHVMSEEIQEKLMDRLNYLLAEKKDADGMSVTWYGGEPLMAYSTILNLSNRIIALARERKIPYSSNMITNGLSLKKDIFRELYLNHHVHRFQITVDTTKEHHDKRRITKGGTETFDIIMNNILEITSEDYYTAKVKRPIFVRMNIDVTNYQDVTSFIDRLCDLGLKDKVDLGFSPLNNWGEKTAGDDVGLDVMTFAEWEIEWFMYAYKKGFNIDYILPQRNFATCMVVDEHSEVYDAYGNITPCYEFPYTPKYNEEKYIIGNLLKESDTYNHKTEVRGWYDDLSEYKVPKCSKCNLFPVCNGECPKKWYNGEGECPSMKANMEDRLVLQYLMDKSNLKTL</sequence>
<evidence type="ECO:0000256" key="5">
    <source>
        <dbReference type="ARBA" id="ARBA00023014"/>
    </source>
</evidence>
<dbReference type="InterPro" id="IPR023885">
    <property type="entry name" value="4Fe4S-binding_SPASM_dom"/>
</dbReference>
<dbReference type="CDD" id="cd01335">
    <property type="entry name" value="Radical_SAM"/>
    <property type="match status" value="1"/>
</dbReference>
<dbReference type="SFLD" id="SFLDS00029">
    <property type="entry name" value="Radical_SAM"/>
    <property type="match status" value="1"/>
</dbReference>
<keyword evidence="4" id="KW-0408">Iron</keyword>
<keyword evidence="9" id="KW-1185">Reference proteome</keyword>
<evidence type="ECO:0000313" key="8">
    <source>
        <dbReference type="EMBL" id="MVT43307.1"/>
    </source>
</evidence>
<dbReference type="GO" id="GO:0016491">
    <property type="term" value="F:oxidoreductase activity"/>
    <property type="evidence" value="ECO:0007669"/>
    <property type="project" value="InterPro"/>
</dbReference>